<accession>A0A7J5Z5I5</accession>
<name>A0A7J5Z5I5_DISMA</name>
<evidence type="ECO:0000256" key="1">
    <source>
        <dbReference type="ARBA" id="ARBA00022723"/>
    </source>
</evidence>
<dbReference type="GO" id="GO:0046872">
    <property type="term" value="F:metal ion binding"/>
    <property type="evidence" value="ECO:0007669"/>
    <property type="project" value="UniProtKB-KW"/>
</dbReference>
<keyword evidence="3 5" id="KW-0862">Zinc</keyword>
<proteinExistence type="predicted"/>
<dbReference type="PANTHER" id="PTHR24207:SF1">
    <property type="entry name" value="FILAMIN-BINDING LIM PROTEIN 1"/>
    <property type="match status" value="1"/>
</dbReference>
<dbReference type="PROSITE" id="PS00478">
    <property type="entry name" value="LIM_DOMAIN_1"/>
    <property type="match status" value="2"/>
</dbReference>
<dbReference type="OrthoDB" id="25414at2759"/>
<gene>
    <name evidence="8" type="ORF">F7725_017052</name>
</gene>
<dbReference type="GO" id="GO:0098609">
    <property type="term" value="P:cell-cell adhesion"/>
    <property type="evidence" value="ECO:0007669"/>
    <property type="project" value="TreeGrafter"/>
</dbReference>
<dbReference type="InterPro" id="IPR031648">
    <property type="entry name" value="TMEM82"/>
</dbReference>
<evidence type="ECO:0000256" key="2">
    <source>
        <dbReference type="ARBA" id="ARBA00022737"/>
    </source>
</evidence>
<dbReference type="AlphaFoldDB" id="A0A7J5Z5I5"/>
<dbReference type="EMBL" id="JAAKFY010000006">
    <property type="protein sequence ID" value="KAF3856329.1"/>
    <property type="molecule type" value="Genomic_DNA"/>
</dbReference>
<organism evidence="8 9">
    <name type="scientific">Dissostichus mawsoni</name>
    <name type="common">Antarctic cod</name>
    <dbReference type="NCBI Taxonomy" id="36200"/>
    <lineage>
        <taxon>Eukaryota</taxon>
        <taxon>Metazoa</taxon>
        <taxon>Chordata</taxon>
        <taxon>Craniata</taxon>
        <taxon>Vertebrata</taxon>
        <taxon>Euteleostomi</taxon>
        <taxon>Actinopterygii</taxon>
        <taxon>Neopterygii</taxon>
        <taxon>Teleostei</taxon>
        <taxon>Neoteleostei</taxon>
        <taxon>Acanthomorphata</taxon>
        <taxon>Eupercaria</taxon>
        <taxon>Perciformes</taxon>
        <taxon>Notothenioidei</taxon>
        <taxon>Nototheniidae</taxon>
        <taxon>Dissostichus</taxon>
    </lineage>
</organism>
<evidence type="ECO:0000256" key="6">
    <source>
        <dbReference type="SAM" id="MobiDB-lite"/>
    </source>
</evidence>
<evidence type="ECO:0000313" key="9">
    <source>
        <dbReference type="Proteomes" id="UP000518266"/>
    </source>
</evidence>
<protein>
    <recommendedName>
        <fullName evidence="7">LIM zinc-binding domain-containing protein</fullName>
    </recommendedName>
</protein>
<dbReference type="GO" id="GO:0001725">
    <property type="term" value="C:stress fiber"/>
    <property type="evidence" value="ECO:0007669"/>
    <property type="project" value="TreeGrafter"/>
</dbReference>
<dbReference type="Proteomes" id="UP000518266">
    <property type="component" value="Unassembled WGS sequence"/>
</dbReference>
<feature type="compositionally biased region" description="Basic and acidic residues" evidence="6">
    <location>
        <begin position="394"/>
        <end position="405"/>
    </location>
</feature>
<evidence type="ECO:0000313" key="8">
    <source>
        <dbReference type="EMBL" id="KAF3856329.1"/>
    </source>
</evidence>
<feature type="compositionally biased region" description="Low complexity" evidence="6">
    <location>
        <begin position="417"/>
        <end position="431"/>
    </location>
</feature>
<dbReference type="GO" id="GO:0031005">
    <property type="term" value="F:filamin binding"/>
    <property type="evidence" value="ECO:0007669"/>
    <property type="project" value="TreeGrafter"/>
</dbReference>
<keyword evidence="1 5" id="KW-0479">Metal-binding</keyword>
<feature type="domain" description="LIM zinc-binding" evidence="7">
    <location>
        <begin position="577"/>
        <end position="664"/>
    </location>
</feature>
<dbReference type="Pfam" id="PF15816">
    <property type="entry name" value="TMEM82"/>
    <property type="match status" value="1"/>
</dbReference>
<keyword evidence="4 5" id="KW-0440">LIM domain</keyword>
<dbReference type="PROSITE" id="PS50023">
    <property type="entry name" value="LIM_DOMAIN_2"/>
    <property type="match status" value="2"/>
</dbReference>
<dbReference type="SMART" id="SM00132">
    <property type="entry name" value="LIM"/>
    <property type="match status" value="3"/>
</dbReference>
<feature type="compositionally biased region" description="Basic and acidic residues" evidence="6">
    <location>
        <begin position="370"/>
        <end position="385"/>
    </location>
</feature>
<dbReference type="Pfam" id="PF00412">
    <property type="entry name" value="LIM"/>
    <property type="match status" value="3"/>
</dbReference>
<dbReference type="Gene3D" id="2.10.110.10">
    <property type="entry name" value="Cysteine Rich Protein"/>
    <property type="match status" value="3"/>
</dbReference>
<evidence type="ECO:0000256" key="4">
    <source>
        <dbReference type="ARBA" id="ARBA00023038"/>
    </source>
</evidence>
<feature type="region of interest" description="Disordered" evidence="6">
    <location>
        <begin position="330"/>
        <end position="486"/>
    </location>
</feature>
<sequence>MFFPFSWILGMFEWIILDSNPLDCFFQGESIVYLYLHRNKNQTLGRVLSLDTYFLAVVLFMLQRSCGCLWYSSAVQLVESLQLYSNMQDAHGRGLELLLIQSQFTLGCGLSCALGYLHQGAPHSSLSLFLAAALSWALASVSHSLWSHVARLYPLHSTEQDQQRKPGTEALFHTVVLRLGALLVLVLTVGNWSDVLHVLITFLGEAVSLLPSQDLLRASLQINCSPFTVGRGGGIVIRPEKEEGSTDERVGGRRENKPEVLRYRAGKEKEEKTELSSNRIFSQAVCGLYTAMASAATSKRMVSSVFITLAPPHRATVTPQQPVLKAHSALARDKPQTAVRVSPSDNIPVSRLKKEDNSQSESEGSLESKGQTRQEASVRHSDPKSPKPAQPEPSRGKIQEDDRGPAELFPAPPPDAALPSSLGPSLSEESALPPPPPPPAQTPPSSSLTPGQQPIYNREVETSTPSSGLKQDEQSHGIQNNGQDTSRESREVCGFCRKPVALSEPAIEALNRTYHDGCFQCRSCHIPLAGKQYYNKAGIPLCEDCYQASLELCWACGEVITDHVIRALERAYHLSCFTCATCKQEIGEQAFAQGEVGRCIASRTITEDGTDSYNVQCLGNSYHENCYRCEVCVIQLSPEPNERGCYPLEGKLLCKTCHLNLVSGQH</sequence>
<evidence type="ECO:0000259" key="7">
    <source>
        <dbReference type="PROSITE" id="PS50023"/>
    </source>
</evidence>
<evidence type="ECO:0000256" key="5">
    <source>
        <dbReference type="PROSITE-ProRule" id="PRU00125"/>
    </source>
</evidence>
<feature type="domain" description="LIM zinc-binding" evidence="7">
    <location>
        <begin position="491"/>
        <end position="552"/>
    </location>
</feature>
<feature type="compositionally biased region" description="Polar residues" evidence="6">
    <location>
        <begin position="359"/>
        <end position="369"/>
    </location>
</feature>
<reference evidence="8 9" key="1">
    <citation type="submission" date="2020-03" db="EMBL/GenBank/DDBJ databases">
        <title>Dissostichus mawsoni Genome sequencing and assembly.</title>
        <authorList>
            <person name="Park H."/>
        </authorList>
    </citation>
    <scope>NUCLEOTIDE SEQUENCE [LARGE SCALE GENOMIC DNA]</scope>
    <source>
        <strain evidence="8">DM0001</strain>
        <tissue evidence="8">Muscle</tissue>
    </source>
</reference>
<evidence type="ECO:0000256" key="3">
    <source>
        <dbReference type="ARBA" id="ARBA00022833"/>
    </source>
</evidence>
<keyword evidence="9" id="KW-1185">Reference proteome</keyword>
<comment type="caution">
    <text evidence="8">The sequence shown here is derived from an EMBL/GenBank/DDBJ whole genome shotgun (WGS) entry which is preliminary data.</text>
</comment>
<dbReference type="PANTHER" id="PTHR24207">
    <property type="entry name" value="ZYX102 PROTEIN"/>
    <property type="match status" value="1"/>
</dbReference>
<keyword evidence="2" id="KW-0677">Repeat</keyword>
<dbReference type="GO" id="GO:0005925">
    <property type="term" value="C:focal adhesion"/>
    <property type="evidence" value="ECO:0007669"/>
    <property type="project" value="TreeGrafter"/>
</dbReference>
<feature type="compositionally biased region" description="Pro residues" evidence="6">
    <location>
        <begin position="432"/>
        <end position="442"/>
    </location>
</feature>
<dbReference type="InterPro" id="IPR001781">
    <property type="entry name" value="Znf_LIM"/>
</dbReference>
<dbReference type="SUPFAM" id="SSF57716">
    <property type="entry name" value="Glucocorticoid receptor-like (DNA-binding domain)"/>
    <property type="match status" value="1"/>
</dbReference>